<proteinExistence type="predicted"/>
<dbReference type="EMBL" id="AVOT02000017">
    <property type="protein sequence ID" value="MBW0460448.1"/>
    <property type="molecule type" value="Genomic_DNA"/>
</dbReference>
<comment type="caution">
    <text evidence="1">The sequence shown here is derived from an EMBL/GenBank/DDBJ whole genome shotgun (WGS) entry which is preliminary data.</text>
</comment>
<evidence type="ECO:0000313" key="2">
    <source>
        <dbReference type="Proteomes" id="UP000765509"/>
    </source>
</evidence>
<keyword evidence="2" id="KW-1185">Reference proteome</keyword>
<protein>
    <submittedName>
        <fullName evidence="1">Uncharacterized protein</fullName>
    </submittedName>
</protein>
<reference evidence="1" key="1">
    <citation type="submission" date="2021-03" db="EMBL/GenBank/DDBJ databases">
        <title>Draft genome sequence of rust myrtle Austropuccinia psidii MF-1, a brazilian biotype.</title>
        <authorList>
            <person name="Quecine M.C."/>
            <person name="Pachon D.M.R."/>
            <person name="Bonatelli M.L."/>
            <person name="Correr F.H."/>
            <person name="Franceschini L.M."/>
            <person name="Leite T.F."/>
            <person name="Margarido G.R.A."/>
            <person name="Almeida C.A."/>
            <person name="Ferrarezi J.A."/>
            <person name="Labate C.A."/>
        </authorList>
    </citation>
    <scope>NUCLEOTIDE SEQUENCE</scope>
    <source>
        <strain evidence="1">MF-1</strain>
    </source>
</reference>
<evidence type="ECO:0000313" key="1">
    <source>
        <dbReference type="EMBL" id="MBW0460448.1"/>
    </source>
</evidence>
<name>A0A9Q3GAM6_9BASI</name>
<accession>A0A9Q3GAM6</accession>
<organism evidence="1 2">
    <name type="scientific">Austropuccinia psidii MF-1</name>
    <dbReference type="NCBI Taxonomy" id="1389203"/>
    <lineage>
        <taxon>Eukaryota</taxon>
        <taxon>Fungi</taxon>
        <taxon>Dikarya</taxon>
        <taxon>Basidiomycota</taxon>
        <taxon>Pucciniomycotina</taxon>
        <taxon>Pucciniomycetes</taxon>
        <taxon>Pucciniales</taxon>
        <taxon>Sphaerophragmiaceae</taxon>
        <taxon>Austropuccinia</taxon>
    </lineage>
</organism>
<dbReference type="OrthoDB" id="413122at2759"/>
<sequence length="116" mass="13581">MNSRLLIIQTLEDMVRRLCAYSLKLKDSDGFMHYWCILLPELELAYTTSIHASTNHTPDILEKGGNPRVPQDSLRKYLFGINPTSYSLKGMLYKARKHAIRFMEYSFAYAKDKWDK</sequence>
<gene>
    <name evidence="1" type="ORF">O181_000163</name>
</gene>
<dbReference type="Proteomes" id="UP000765509">
    <property type="component" value="Unassembled WGS sequence"/>
</dbReference>
<dbReference type="AlphaFoldDB" id="A0A9Q3GAM6"/>